<name>A0A9X1WZF8_9SPHI</name>
<dbReference type="Pfam" id="PF00561">
    <property type="entry name" value="Abhydrolase_1"/>
    <property type="match status" value="1"/>
</dbReference>
<proteinExistence type="predicted"/>
<sequence length="286" mass="31422">MKSSTFNNRKTASAGRPTYIEVEPNVNLHITDLGEGPAVVLIPGYPLGNETYEYQYHTLIEAGYRVISITMRGFGLSDKPYGTYDFDVFADDIKVVLETLEIENAVLGGHSMGGAIALHFTAKYNGEHISKLALFSAATPRHTKLPDYDFPLFTKEDVTSWIELLKVDRPAMLGAVGSKLTLNADSLNAGIGAWLGASSSLAAPYAMDKALTALCDSDLRDDLPKINVPTIIFHAVDDAIVAYAMAQQLHQGIKDARLVTFEKSGHLTYLEETPKFNEEFLKFIKE</sequence>
<feature type="domain" description="AB hydrolase-1" evidence="1">
    <location>
        <begin position="37"/>
        <end position="272"/>
    </location>
</feature>
<evidence type="ECO:0000313" key="3">
    <source>
        <dbReference type="Proteomes" id="UP001139450"/>
    </source>
</evidence>
<dbReference type="InterPro" id="IPR029058">
    <property type="entry name" value="AB_hydrolase_fold"/>
</dbReference>
<dbReference type="GO" id="GO:0016787">
    <property type="term" value="F:hydrolase activity"/>
    <property type="evidence" value="ECO:0007669"/>
    <property type="project" value="UniProtKB-KW"/>
</dbReference>
<keyword evidence="2" id="KW-0378">Hydrolase</keyword>
<dbReference type="PANTHER" id="PTHR43433">
    <property type="entry name" value="HYDROLASE, ALPHA/BETA FOLD FAMILY PROTEIN"/>
    <property type="match status" value="1"/>
</dbReference>
<dbReference type="EMBL" id="JALJEJ010000001">
    <property type="protein sequence ID" value="MCJ8208359.1"/>
    <property type="molecule type" value="Genomic_DNA"/>
</dbReference>
<organism evidence="2 3">
    <name type="scientific">Mucilaginibacter straminoryzae</name>
    <dbReference type="NCBI Taxonomy" id="2932774"/>
    <lineage>
        <taxon>Bacteria</taxon>
        <taxon>Pseudomonadati</taxon>
        <taxon>Bacteroidota</taxon>
        <taxon>Sphingobacteriia</taxon>
        <taxon>Sphingobacteriales</taxon>
        <taxon>Sphingobacteriaceae</taxon>
        <taxon>Mucilaginibacter</taxon>
    </lineage>
</organism>
<reference evidence="2" key="1">
    <citation type="submission" date="2022-04" db="EMBL/GenBank/DDBJ databases">
        <title>Mucilaginibacter sp. RS28 isolated from freshwater.</title>
        <authorList>
            <person name="Ko S.-R."/>
        </authorList>
    </citation>
    <scope>NUCLEOTIDE SEQUENCE</scope>
    <source>
        <strain evidence="2">RS28</strain>
    </source>
</reference>
<dbReference type="Gene3D" id="3.40.50.1820">
    <property type="entry name" value="alpha/beta hydrolase"/>
    <property type="match status" value="1"/>
</dbReference>
<gene>
    <name evidence="2" type="ORF">MUY27_01475</name>
</gene>
<accession>A0A9X1WZF8</accession>
<protein>
    <submittedName>
        <fullName evidence="2">Alpha/beta hydrolase</fullName>
    </submittedName>
</protein>
<evidence type="ECO:0000259" key="1">
    <source>
        <dbReference type="Pfam" id="PF00561"/>
    </source>
</evidence>
<dbReference type="PRINTS" id="PR00412">
    <property type="entry name" value="EPOXHYDRLASE"/>
</dbReference>
<dbReference type="InterPro" id="IPR050471">
    <property type="entry name" value="AB_hydrolase"/>
</dbReference>
<dbReference type="InterPro" id="IPR000639">
    <property type="entry name" value="Epox_hydrolase-like"/>
</dbReference>
<comment type="caution">
    <text evidence="2">The sequence shown here is derived from an EMBL/GenBank/DDBJ whole genome shotgun (WGS) entry which is preliminary data.</text>
</comment>
<dbReference type="InterPro" id="IPR000073">
    <property type="entry name" value="AB_hydrolase_1"/>
</dbReference>
<dbReference type="PANTHER" id="PTHR43433:SF5">
    <property type="entry name" value="AB HYDROLASE-1 DOMAIN-CONTAINING PROTEIN"/>
    <property type="match status" value="1"/>
</dbReference>
<dbReference type="Proteomes" id="UP001139450">
    <property type="component" value="Unassembled WGS sequence"/>
</dbReference>
<dbReference type="PRINTS" id="PR00111">
    <property type="entry name" value="ABHYDROLASE"/>
</dbReference>
<dbReference type="SUPFAM" id="SSF53474">
    <property type="entry name" value="alpha/beta-Hydrolases"/>
    <property type="match status" value="1"/>
</dbReference>
<dbReference type="RefSeq" id="WP_245128190.1">
    <property type="nucleotide sequence ID" value="NZ_JALJEJ010000001.1"/>
</dbReference>
<dbReference type="AlphaFoldDB" id="A0A9X1WZF8"/>
<keyword evidence="3" id="KW-1185">Reference proteome</keyword>
<evidence type="ECO:0000313" key="2">
    <source>
        <dbReference type="EMBL" id="MCJ8208359.1"/>
    </source>
</evidence>